<organism evidence="3 4">
    <name type="scientific">Lentisphaera profundi</name>
    <dbReference type="NCBI Taxonomy" id="1658616"/>
    <lineage>
        <taxon>Bacteria</taxon>
        <taxon>Pseudomonadati</taxon>
        <taxon>Lentisphaerota</taxon>
        <taxon>Lentisphaeria</taxon>
        <taxon>Lentisphaerales</taxon>
        <taxon>Lentisphaeraceae</taxon>
        <taxon>Lentisphaera</taxon>
    </lineage>
</organism>
<keyword evidence="1" id="KW-1133">Transmembrane helix</keyword>
<keyword evidence="3" id="KW-0808">Transferase</keyword>
<dbReference type="PANTHER" id="PTHR23028:SF53">
    <property type="entry name" value="ACYL_TRANSF_3 DOMAIN-CONTAINING PROTEIN"/>
    <property type="match status" value="1"/>
</dbReference>
<dbReference type="PANTHER" id="PTHR23028">
    <property type="entry name" value="ACETYLTRANSFERASE"/>
    <property type="match status" value="1"/>
</dbReference>
<dbReference type="Proteomes" id="UP001214250">
    <property type="component" value="Chromosome 1"/>
</dbReference>
<evidence type="ECO:0000256" key="1">
    <source>
        <dbReference type="SAM" id="Phobius"/>
    </source>
</evidence>
<sequence length="159" mass="18246">MSQHNQHLKYRPDIDGLRAIAVLLVVGFHAFPSWVKGGFIGVDVFFVISGFLISSIIYKSLDKGEYEKLIENQSFRQSKLQYWGVHNLIEDEKILNVNQCYSNDQPPCLGGSIEDSDETTHPTDIYTHFSVSGQIWKQLNEQEPQKKKGFFTTLIECFK</sequence>
<protein>
    <submittedName>
        <fullName evidence="3">Acyltransferase</fullName>
    </submittedName>
</protein>
<dbReference type="Pfam" id="PF01757">
    <property type="entry name" value="Acyl_transf_3"/>
    <property type="match status" value="1"/>
</dbReference>
<evidence type="ECO:0000313" key="3">
    <source>
        <dbReference type="EMBL" id="WDE95575.1"/>
    </source>
</evidence>
<accession>A0ABY7VQQ8</accession>
<gene>
    <name evidence="3" type="ORF">PQO03_07560</name>
</gene>
<keyword evidence="1" id="KW-0472">Membrane</keyword>
<evidence type="ECO:0000259" key="2">
    <source>
        <dbReference type="Pfam" id="PF01757"/>
    </source>
</evidence>
<proteinExistence type="predicted"/>
<dbReference type="EMBL" id="CP117811">
    <property type="protein sequence ID" value="WDE95575.1"/>
    <property type="molecule type" value="Genomic_DNA"/>
</dbReference>
<name>A0ABY7VQQ8_9BACT</name>
<dbReference type="InterPro" id="IPR002656">
    <property type="entry name" value="Acyl_transf_3_dom"/>
</dbReference>
<feature type="transmembrane region" description="Helical" evidence="1">
    <location>
        <begin position="37"/>
        <end position="58"/>
    </location>
</feature>
<dbReference type="InterPro" id="IPR050879">
    <property type="entry name" value="Acyltransferase_3"/>
</dbReference>
<reference evidence="3 4" key="1">
    <citation type="submission" date="2023-02" db="EMBL/GenBank/DDBJ databases">
        <title>Genome sequence of Lentisphaera profundi SAORIC-696.</title>
        <authorList>
            <person name="Kim e."/>
            <person name="Cho J.-C."/>
            <person name="Choi A."/>
            <person name="Kang I."/>
        </authorList>
    </citation>
    <scope>NUCLEOTIDE SEQUENCE [LARGE SCALE GENOMIC DNA]</scope>
    <source>
        <strain evidence="3 4">SAORIC-696</strain>
    </source>
</reference>
<keyword evidence="1" id="KW-0812">Transmembrane</keyword>
<feature type="domain" description="Acyltransferase 3" evidence="2">
    <location>
        <begin position="13"/>
        <end position="58"/>
    </location>
</feature>
<keyword evidence="3" id="KW-0012">Acyltransferase</keyword>
<evidence type="ECO:0000313" key="4">
    <source>
        <dbReference type="Proteomes" id="UP001214250"/>
    </source>
</evidence>
<dbReference type="GO" id="GO:0016746">
    <property type="term" value="F:acyltransferase activity"/>
    <property type="evidence" value="ECO:0007669"/>
    <property type="project" value="UniProtKB-KW"/>
</dbReference>
<feature type="transmembrane region" description="Helical" evidence="1">
    <location>
        <begin position="12"/>
        <end position="31"/>
    </location>
</feature>
<keyword evidence="4" id="KW-1185">Reference proteome</keyword>